<dbReference type="Pfam" id="PF00378">
    <property type="entry name" value="ECH_1"/>
    <property type="match status" value="1"/>
</dbReference>
<dbReference type="InterPro" id="IPR014748">
    <property type="entry name" value="Enoyl-CoA_hydra_C"/>
</dbReference>
<evidence type="ECO:0000256" key="2">
    <source>
        <dbReference type="ARBA" id="ARBA00005254"/>
    </source>
</evidence>
<dbReference type="FunFam" id="3.90.226.10:FF:000009">
    <property type="entry name" value="Carnitinyl-CoA dehydratase"/>
    <property type="match status" value="1"/>
</dbReference>
<evidence type="ECO:0000313" key="9">
    <source>
        <dbReference type="Proteomes" id="UP000322976"/>
    </source>
</evidence>
<comment type="caution">
    <text evidence="8">The sequence shown here is derived from an EMBL/GenBank/DDBJ whole genome shotgun (WGS) entry which is preliminary data.</text>
</comment>
<comment type="catalytic activity">
    <reaction evidence="5">
        <text>a short-chain (3S)-3-hydroxyacyl-CoA = a short-chain (2E)-enoyl-CoA + H2O</text>
        <dbReference type="Rhea" id="RHEA:52664"/>
        <dbReference type="ChEBI" id="CHEBI:15377"/>
        <dbReference type="ChEBI" id="CHEBI:87488"/>
        <dbReference type="ChEBI" id="CHEBI:136760"/>
        <dbReference type="EC" id="4.2.1.150"/>
    </reaction>
</comment>
<protein>
    <recommendedName>
        <fullName evidence="6">short-chain-enoyl-CoA hydratase</fullName>
        <ecNumber evidence="6">4.2.1.150</ecNumber>
    </recommendedName>
</protein>
<gene>
    <name evidence="8" type="ORF">FWJ32_04185</name>
</gene>
<keyword evidence="4 8" id="KW-0456">Lyase</keyword>
<evidence type="ECO:0000256" key="3">
    <source>
        <dbReference type="ARBA" id="ARBA00011881"/>
    </source>
</evidence>
<name>A0A5D8QF43_9THEO</name>
<dbReference type="Proteomes" id="UP000322976">
    <property type="component" value="Unassembled WGS sequence"/>
</dbReference>
<evidence type="ECO:0000256" key="5">
    <source>
        <dbReference type="ARBA" id="ARBA00050624"/>
    </source>
</evidence>
<accession>A0A5D8QF43</accession>
<dbReference type="EMBL" id="VTPS01000004">
    <property type="protein sequence ID" value="TZE82804.1"/>
    <property type="molecule type" value="Genomic_DNA"/>
</dbReference>
<dbReference type="NCBIfam" id="NF004475">
    <property type="entry name" value="PRK05809.1"/>
    <property type="match status" value="1"/>
</dbReference>
<dbReference type="CDD" id="cd06558">
    <property type="entry name" value="crotonase-like"/>
    <property type="match status" value="1"/>
</dbReference>
<dbReference type="InterPro" id="IPR029045">
    <property type="entry name" value="ClpP/crotonase-like_dom_sf"/>
</dbReference>
<dbReference type="GO" id="GO:0006635">
    <property type="term" value="P:fatty acid beta-oxidation"/>
    <property type="evidence" value="ECO:0007669"/>
    <property type="project" value="TreeGrafter"/>
</dbReference>
<reference evidence="8 9" key="1">
    <citation type="submission" date="2019-08" db="EMBL/GenBank/DDBJ databases">
        <title>Calorimonas adulescens gen. nov., sp. nov., an anaerobic thermophilic bacterium from Sakhalin hot spring.</title>
        <authorList>
            <person name="Khomyakova M.A."/>
            <person name="Merkel A.Y."/>
            <person name="Novikov A."/>
            <person name="Bonch-Osmolovskaya E.A."/>
            <person name="Slobodkin A.I."/>
        </authorList>
    </citation>
    <scope>NUCLEOTIDE SEQUENCE [LARGE SCALE GENOMIC DNA]</scope>
    <source>
        <strain evidence="8 9">A05MB</strain>
    </source>
</reference>
<evidence type="ECO:0000256" key="4">
    <source>
        <dbReference type="ARBA" id="ARBA00023239"/>
    </source>
</evidence>
<dbReference type="InterPro" id="IPR001753">
    <property type="entry name" value="Enoyl-CoA_hydra/iso"/>
</dbReference>
<dbReference type="PROSITE" id="PS00166">
    <property type="entry name" value="ENOYL_COA_HYDRATASE"/>
    <property type="match status" value="1"/>
</dbReference>
<evidence type="ECO:0000256" key="7">
    <source>
        <dbReference type="RuleBase" id="RU003707"/>
    </source>
</evidence>
<comment type="similarity">
    <text evidence="2 7">Belongs to the enoyl-CoA hydratase/isomerase family.</text>
</comment>
<dbReference type="PANTHER" id="PTHR11941">
    <property type="entry name" value="ENOYL-COA HYDRATASE-RELATED"/>
    <property type="match status" value="1"/>
</dbReference>
<dbReference type="FunFam" id="1.10.12.10:FF:000001">
    <property type="entry name" value="Probable enoyl-CoA hydratase, mitochondrial"/>
    <property type="match status" value="1"/>
</dbReference>
<evidence type="ECO:0000256" key="6">
    <source>
        <dbReference type="ARBA" id="ARBA00067035"/>
    </source>
</evidence>
<dbReference type="AlphaFoldDB" id="A0A5D8QF43"/>
<proteinExistence type="inferred from homology"/>
<dbReference type="RefSeq" id="WP_149544718.1">
    <property type="nucleotide sequence ID" value="NZ_VTPS01000004.1"/>
</dbReference>
<dbReference type="Gene3D" id="1.10.12.10">
    <property type="entry name" value="Lyase 2-enoyl-coa Hydratase, Chain A, domain 2"/>
    <property type="match status" value="1"/>
</dbReference>
<evidence type="ECO:0000313" key="8">
    <source>
        <dbReference type="EMBL" id="TZE82804.1"/>
    </source>
</evidence>
<dbReference type="PANTHER" id="PTHR11941:SF54">
    <property type="entry name" value="ENOYL-COA HYDRATASE, MITOCHONDRIAL"/>
    <property type="match status" value="1"/>
</dbReference>
<dbReference type="Gene3D" id="3.90.226.10">
    <property type="entry name" value="2-enoyl-CoA Hydratase, Chain A, domain 1"/>
    <property type="match status" value="1"/>
</dbReference>
<dbReference type="EC" id="4.2.1.150" evidence="6"/>
<dbReference type="InterPro" id="IPR018376">
    <property type="entry name" value="Enoyl-CoA_hyd/isom_CS"/>
</dbReference>
<evidence type="ECO:0000256" key="1">
    <source>
        <dbReference type="ARBA" id="ARBA00005086"/>
    </source>
</evidence>
<comment type="pathway">
    <text evidence="1">Lipid metabolism; butanoate metabolism.</text>
</comment>
<organism evidence="8 9">
    <name type="scientific">Calorimonas adulescens</name>
    <dbReference type="NCBI Taxonomy" id="2606906"/>
    <lineage>
        <taxon>Bacteria</taxon>
        <taxon>Bacillati</taxon>
        <taxon>Bacillota</taxon>
        <taxon>Clostridia</taxon>
        <taxon>Thermoanaerobacterales</taxon>
        <taxon>Thermoanaerobacteraceae</taxon>
        <taxon>Calorimonas</taxon>
    </lineage>
</organism>
<dbReference type="GO" id="GO:0018812">
    <property type="term" value="F:3-hydroxyacyl-CoA dehydratase activity"/>
    <property type="evidence" value="ECO:0007669"/>
    <property type="project" value="UniProtKB-EC"/>
</dbReference>
<sequence>MWENIVLEKEGNIAVLSINRPRALNALNTKTLLELDEALESVSKDGEVRALVVTGSGDRAFVAGADINEMKDKNAMEGREFALLGQRVFAKLQDMPIPTIAAINGYALGGGCELALACDMRIASSKAKIGQPEVTLGITPGFAGTQRLARTVGPAIAKELIFTGAQISADEAYRIGLVNRVVEPEKLMEEAKNLALKIASNAPIAVSLAKQAINKGIDVDLSTGMAYEAEVFGLCFSTRDQKEGMAAFVEKRKAEFKNE</sequence>
<keyword evidence="9" id="KW-1185">Reference proteome</keyword>
<dbReference type="SUPFAM" id="SSF52096">
    <property type="entry name" value="ClpP/crotonase"/>
    <property type="match status" value="1"/>
</dbReference>
<comment type="subunit">
    <text evidence="3">Homotetramer.</text>
</comment>